<organism evidence="3 4">
    <name type="scientific">Coccomyxa viridis</name>
    <dbReference type="NCBI Taxonomy" id="1274662"/>
    <lineage>
        <taxon>Eukaryota</taxon>
        <taxon>Viridiplantae</taxon>
        <taxon>Chlorophyta</taxon>
        <taxon>core chlorophytes</taxon>
        <taxon>Trebouxiophyceae</taxon>
        <taxon>Trebouxiophyceae incertae sedis</taxon>
        <taxon>Coccomyxaceae</taxon>
        <taxon>Coccomyxa</taxon>
    </lineage>
</organism>
<name>A0AAV1HYG9_9CHLO</name>
<keyword evidence="2" id="KW-1133">Transmembrane helix</keyword>
<comment type="caution">
    <text evidence="3">The sequence shown here is derived from an EMBL/GenBank/DDBJ whole genome shotgun (WGS) entry which is preliminary data.</text>
</comment>
<feature type="transmembrane region" description="Helical" evidence="2">
    <location>
        <begin position="80"/>
        <end position="99"/>
    </location>
</feature>
<dbReference type="AlphaFoldDB" id="A0AAV1HYG9"/>
<dbReference type="EMBL" id="CAUYUE010000004">
    <property type="protein sequence ID" value="CAK0765233.1"/>
    <property type="molecule type" value="Genomic_DNA"/>
</dbReference>
<proteinExistence type="predicted"/>
<protein>
    <submittedName>
        <fullName evidence="3">Uncharacterized protein</fullName>
    </submittedName>
</protein>
<keyword evidence="2" id="KW-0812">Transmembrane</keyword>
<evidence type="ECO:0000313" key="3">
    <source>
        <dbReference type="EMBL" id="CAK0765233.1"/>
    </source>
</evidence>
<dbReference type="Proteomes" id="UP001314263">
    <property type="component" value="Unassembled WGS sequence"/>
</dbReference>
<evidence type="ECO:0000256" key="2">
    <source>
        <dbReference type="SAM" id="Phobius"/>
    </source>
</evidence>
<feature type="region of interest" description="Disordered" evidence="1">
    <location>
        <begin position="1"/>
        <end position="27"/>
    </location>
</feature>
<accession>A0AAV1HYG9</accession>
<reference evidence="3 4" key="1">
    <citation type="submission" date="2023-10" db="EMBL/GenBank/DDBJ databases">
        <authorList>
            <person name="Maclean D."/>
            <person name="Macfadyen A."/>
        </authorList>
    </citation>
    <scope>NUCLEOTIDE SEQUENCE [LARGE SCALE GENOMIC DNA]</scope>
</reference>
<evidence type="ECO:0000256" key="1">
    <source>
        <dbReference type="SAM" id="MobiDB-lite"/>
    </source>
</evidence>
<keyword evidence="2" id="KW-0472">Membrane</keyword>
<keyword evidence="4" id="KW-1185">Reference proteome</keyword>
<evidence type="ECO:0000313" key="4">
    <source>
        <dbReference type="Proteomes" id="UP001314263"/>
    </source>
</evidence>
<sequence>MDGESQGIEWGGSEGRKRGGGGGGEEVAEEVELLVGDESNEAVVGDDMEVVRATGVGDIDGWREPMSEDDDPLFLSHGDVSGVVVLVIVDIVVLAMKFGGGGKNEGIN</sequence>
<gene>
    <name evidence="3" type="ORF">CVIRNUC_003238</name>
</gene>